<keyword evidence="3 7" id="KW-0808">Transferase</keyword>
<dbReference type="InterPro" id="IPR029063">
    <property type="entry name" value="SAM-dependent_MTases_sf"/>
</dbReference>
<gene>
    <name evidence="9" type="ORF">APR41_05490</name>
</gene>
<dbReference type="OrthoDB" id="32195at2"/>
<dbReference type="InterPro" id="IPR001525">
    <property type="entry name" value="C5_MeTfrase"/>
</dbReference>
<evidence type="ECO:0000313" key="9">
    <source>
        <dbReference type="EMBL" id="PKD17662.1"/>
    </source>
</evidence>
<dbReference type="EC" id="2.1.1.37" evidence="1"/>
<accession>A0A2N0TSE7</accession>
<dbReference type="PANTHER" id="PTHR10629">
    <property type="entry name" value="CYTOSINE-SPECIFIC METHYLTRANSFERASE"/>
    <property type="match status" value="1"/>
</dbReference>
<keyword evidence="10" id="KW-1185">Reference proteome</keyword>
<evidence type="ECO:0000256" key="4">
    <source>
        <dbReference type="ARBA" id="ARBA00022691"/>
    </source>
</evidence>
<dbReference type="GO" id="GO:0032259">
    <property type="term" value="P:methylation"/>
    <property type="evidence" value="ECO:0007669"/>
    <property type="project" value="UniProtKB-KW"/>
</dbReference>
<evidence type="ECO:0000256" key="3">
    <source>
        <dbReference type="ARBA" id="ARBA00022679"/>
    </source>
</evidence>
<dbReference type="RefSeq" id="WP_079712251.1">
    <property type="nucleotide sequence ID" value="NZ_FUZC01000003.1"/>
</dbReference>
<organism evidence="9 10">
    <name type="scientific">Salegentibacter salinarum</name>
    <dbReference type="NCBI Taxonomy" id="447422"/>
    <lineage>
        <taxon>Bacteria</taxon>
        <taxon>Pseudomonadati</taxon>
        <taxon>Bacteroidota</taxon>
        <taxon>Flavobacteriia</taxon>
        <taxon>Flavobacteriales</taxon>
        <taxon>Flavobacteriaceae</taxon>
        <taxon>Salegentibacter</taxon>
    </lineage>
</organism>
<dbReference type="Pfam" id="PF00145">
    <property type="entry name" value="DNA_methylase"/>
    <property type="match status" value="1"/>
</dbReference>
<dbReference type="STRING" id="447422.SAMN05660903_01124"/>
<dbReference type="Proteomes" id="UP000232673">
    <property type="component" value="Unassembled WGS sequence"/>
</dbReference>
<name>A0A2N0TSE7_9FLAO</name>
<comment type="catalytic activity">
    <reaction evidence="6">
        <text>a 2'-deoxycytidine in DNA + S-adenosyl-L-methionine = a 5-methyl-2'-deoxycytidine in DNA + S-adenosyl-L-homocysteine + H(+)</text>
        <dbReference type="Rhea" id="RHEA:13681"/>
        <dbReference type="Rhea" id="RHEA-COMP:11369"/>
        <dbReference type="Rhea" id="RHEA-COMP:11370"/>
        <dbReference type="ChEBI" id="CHEBI:15378"/>
        <dbReference type="ChEBI" id="CHEBI:57856"/>
        <dbReference type="ChEBI" id="CHEBI:59789"/>
        <dbReference type="ChEBI" id="CHEBI:85452"/>
        <dbReference type="ChEBI" id="CHEBI:85454"/>
        <dbReference type="EC" id="2.1.1.37"/>
    </reaction>
</comment>
<dbReference type="GO" id="GO:0009307">
    <property type="term" value="P:DNA restriction-modification system"/>
    <property type="evidence" value="ECO:0007669"/>
    <property type="project" value="UniProtKB-KW"/>
</dbReference>
<dbReference type="InterPro" id="IPR050390">
    <property type="entry name" value="C5-Methyltransferase"/>
</dbReference>
<protein>
    <recommendedName>
        <fullName evidence="1">DNA (cytosine-5-)-methyltransferase</fullName>
        <ecNumber evidence="1">2.1.1.37</ecNumber>
    </recommendedName>
</protein>
<comment type="caution">
    <text evidence="9">The sequence shown here is derived from an EMBL/GenBank/DDBJ whole genome shotgun (WGS) entry which is preliminary data.</text>
</comment>
<reference evidence="9 10" key="1">
    <citation type="submission" date="2015-10" db="EMBL/GenBank/DDBJ databases">
        <title>Draft genome sequence of Salegentibacter salinarum KCTC 12975.</title>
        <authorList>
            <person name="Lin W."/>
            <person name="Zheng Q."/>
        </authorList>
    </citation>
    <scope>NUCLEOTIDE SEQUENCE [LARGE SCALE GENOMIC DNA]</scope>
    <source>
        <strain evidence="9 10">KCTC 12975</strain>
    </source>
</reference>
<dbReference type="Gene3D" id="3.90.120.10">
    <property type="entry name" value="DNA Methylase, subunit A, domain 2"/>
    <property type="match status" value="1"/>
</dbReference>
<dbReference type="Gene3D" id="3.40.50.150">
    <property type="entry name" value="Vaccinia Virus protein VP39"/>
    <property type="match status" value="1"/>
</dbReference>
<evidence type="ECO:0000256" key="8">
    <source>
        <dbReference type="RuleBase" id="RU000416"/>
    </source>
</evidence>
<dbReference type="AlphaFoldDB" id="A0A2N0TSE7"/>
<dbReference type="GO" id="GO:0003886">
    <property type="term" value="F:DNA (cytosine-5-)-methyltransferase activity"/>
    <property type="evidence" value="ECO:0007669"/>
    <property type="project" value="UniProtKB-EC"/>
</dbReference>
<evidence type="ECO:0000256" key="7">
    <source>
        <dbReference type="PROSITE-ProRule" id="PRU01016"/>
    </source>
</evidence>
<dbReference type="NCBIfam" id="TIGR00675">
    <property type="entry name" value="dcm"/>
    <property type="match status" value="1"/>
</dbReference>
<dbReference type="GO" id="GO:0003677">
    <property type="term" value="F:DNA binding"/>
    <property type="evidence" value="ECO:0007669"/>
    <property type="project" value="TreeGrafter"/>
</dbReference>
<dbReference type="PANTHER" id="PTHR10629:SF52">
    <property type="entry name" value="DNA (CYTOSINE-5)-METHYLTRANSFERASE 1"/>
    <property type="match status" value="1"/>
</dbReference>
<dbReference type="GO" id="GO:0044027">
    <property type="term" value="P:negative regulation of gene expression via chromosomal CpG island methylation"/>
    <property type="evidence" value="ECO:0007669"/>
    <property type="project" value="TreeGrafter"/>
</dbReference>
<dbReference type="PRINTS" id="PR00105">
    <property type="entry name" value="C5METTRFRASE"/>
</dbReference>
<evidence type="ECO:0000256" key="2">
    <source>
        <dbReference type="ARBA" id="ARBA00022603"/>
    </source>
</evidence>
<dbReference type="EMBL" id="LKTS01000034">
    <property type="protein sequence ID" value="PKD17662.1"/>
    <property type="molecule type" value="Genomic_DNA"/>
</dbReference>
<keyword evidence="5" id="KW-0680">Restriction system</keyword>
<comment type="similarity">
    <text evidence="7 8">Belongs to the class I-like SAM-binding methyltransferase superfamily. C5-methyltransferase family.</text>
</comment>
<evidence type="ECO:0000256" key="5">
    <source>
        <dbReference type="ARBA" id="ARBA00022747"/>
    </source>
</evidence>
<dbReference type="PROSITE" id="PS51679">
    <property type="entry name" value="SAM_MT_C5"/>
    <property type="match status" value="1"/>
</dbReference>
<feature type="active site" evidence="7">
    <location>
        <position position="153"/>
    </location>
</feature>
<sequence length="540" mass="62889">MSIPVIDIFAGPGGLGEGFSSIFENGERVFDIKLSIEKNEHAHQTLLLRSFYRKFPLGKIPDLYYDYIKENNRKKQQDILASLRKNYEEEWKMAEDEAWNFELPYPEEFDEKGNKKGGYTEKEIKDRHEKIDIRISDALSENEKFLLIGGPPCQAYSLVGRSRNQGISDGDHRVHLYKEYLRIIAKHHPAVFVMENVKGLLSAAIDGKKVFDLIKKDLRYLNTIFEGIESPEYCVYSFVKKPDSTDENGFPVYNADLDYLIRSENFGIPQKRHRVILLGIQKDLIPEELQILQESEEITLDQVIGSLPKIRSGVSREIVGLNEKEKNIYSKIKNSLDNWKGIIHEYLNKFDEPIKNEFEELLDIDYQGASYFKIELEEENNSLFKPWYYDKNLSGVLNHESRTHLKEDLGRYLFSSLYLKANGEFPRLKDYPDWLLPEHKNARDGDKFVDRFRTQKPDVAATTVTSHISKDGHYFIHYDSSQCRSLTVREAARIQTFPDNYYFCGSRTHQYHQVGNAVPPFLANKLAVIVYNIFQQFQDQ</sequence>
<evidence type="ECO:0000313" key="10">
    <source>
        <dbReference type="Proteomes" id="UP000232673"/>
    </source>
</evidence>
<evidence type="ECO:0000256" key="1">
    <source>
        <dbReference type="ARBA" id="ARBA00011975"/>
    </source>
</evidence>
<evidence type="ECO:0000256" key="6">
    <source>
        <dbReference type="ARBA" id="ARBA00047422"/>
    </source>
</evidence>
<keyword evidence="4 7" id="KW-0949">S-adenosyl-L-methionine</keyword>
<keyword evidence="2 7" id="KW-0489">Methyltransferase</keyword>
<proteinExistence type="inferred from homology"/>
<dbReference type="SUPFAM" id="SSF53335">
    <property type="entry name" value="S-adenosyl-L-methionine-dependent methyltransferases"/>
    <property type="match status" value="1"/>
</dbReference>